<dbReference type="SMART" id="SM00382">
    <property type="entry name" value="AAA"/>
    <property type="match status" value="1"/>
</dbReference>
<feature type="domain" description="ABC transporter" evidence="9">
    <location>
        <begin position="342"/>
        <end position="574"/>
    </location>
</feature>
<dbReference type="Pfam" id="PF00664">
    <property type="entry name" value="ABC_membrane"/>
    <property type="match status" value="1"/>
</dbReference>
<dbReference type="PROSITE" id="PS50929">
    <property type="entry name" value="ABC_TM1F"/>
    <property type="match status" value="1"/>
</dbReference>
<dbReference type="Pfam" id="PF00005">
    <property type="entry name" value="ABC_tran"/>
    <property type="match status" value="1"/>
</dbReference>
<evidence type="ECO:0000259" key="10">
    <source>
        <dbReference type="PROSITE" id="PS50929"/>
    </source>
</evidence>
<dbReference type="GO" id="GO:0034040">
    <property type="term" value="F:ATPase-coupled lipid transmembrane transporter activity"/>
    <property type="evidence" value="ECO:0007669"/>
    <property type="project" value="TreeGrafter"/>
</dbReference>
<dbReference type="PANTHER" id="PTHR24221:SF654">
    <property type="entry name" value="ATP-BINDING CASSETTE SUB-FAMILY B MEMBER 6"/>
    <property type="match status" value="1"/>
</dbReference>
<keyword evidence="2 8" id="KW-0812">Transmembrane</keyword>
<comment type="subcellular location">
    <subcellularLocation>
        <location evidence="1">Cell membrane</location>
        <topology evidence="1">Multi-pass membrane protein</topology>
    </subcellularLocation>
</comment>
<dbReference type="Gene3D" id="1.20.1560.10">
    <property type="entry name" value="ABC transporter type 1, transmembrane domain"/>
    <property type="match status" value="1"/>
</dbReference>
<dbReference type="OrthoDB" id="9806127at2"/>
<keyword evidence="12" id="KW-1185">Reference proteome</keyword>
<name>A0A3M2J2H6_9CELL</name>
<feature type="transmembrane region" description="Helical" evidence="8">
    <location>
        <begin position="139"/>
        <end position="160"/>
    </location>
</feature>
<feature type="transmembrane region" description="Helical" evidence="8">
    <location>
        <begin position="28"/>
        <end position="49"/>
    </location>
</feature>
<evidence type="ECO:0000313" key="11">
    <source>
        <dbReference type="EMBL" id="RMI04838.1"/>
    </source>
</evidence>
<feature type="region of interest" description="Disordered" evidence="7">
    <location>
        <begin position="577"/>
        <end position="599"/>
    </location>
</feature>
<keyword evidence="5 8" id="KW-1133">Transmembrane helix</keyword>
<evidence type="ECO:0000256" key="6">
    <source>
        <dbReference type="ARBA" id="ARBA00023136"/>
    </source>
</evidence>
<dbReference type="EMBL" id="RFFI01000127">
    <property type="protein sequence ID" value="RMI04838.1"/>
    <property type="molecule type" value="Genomic_DNA"/>
</dbReference>
<protein>
    <submittedName>
        <fullName evidence="11">ABC transporter ATP-binding protein</fullName>
    </submittedName>
</protein>
<reference evidence="11 12" key="1">
    <citation type="submission" date="2018-10" db="EMBL/GenBank/DDBJ databases">
        <title>Isolation, diversity and antifungal activity of actinobacteria from wheat.</title>
        <authorList>
            <person name="Han C."/>
        </authorList>
    </citation>
    <scope>NUCLEOTIDE SEQUENCE [LARGE SCALE GENOMIC DNA]</scope>
    <source>
        <strain evidence="11 12">NEAU-YY56</strain>
    </source>
</reference>
<dbReference type="PROSITE" id="PS50893">
    <property type="entry name" value="ABC_TRANSPORTER_2"/>
    <property type="match status" value="1"/>
</dbReference>
<dbReference type="Proteomes" id="UP000269289">
    <property type="component" value="Unassembled WGS sequence"/>
</dbReference>
<feature type="transmembrane region" description="Helical" evidence="8">
    <location>
        <begin position="61"/>
        <end position="85"/>
    </location>
</feature>
<dbReference type="RefSeq" id="WP_122150920.1">
    <property type="nucleotide sequence ID" value="NZ_RFFI01000127.1"/>
</dbReference>
<dbReference type="InterPro" id="IPR003439">
    <property type="entry name" value="ABC_transporter-like_ATP-bd"/>
</dbReference>
<keyword evidence="3" id="KW-0547">Nucleotide-binding</keyword>
<evidence type="ECO:0000256" key="7">
    <source>
        <dbReference type="SAM" id="MobiDB-lite"/>
    </source>
</evidence>
<dbReference type="GO" id="GO:0140359">
    <property type="term" value="F:ABC-type transporter activity"/>
    <property type="evidence" value="ECO:0007669"/>
    <property type="project" value="InterPro"/>
</dbReference>
<dbReference type="InterPro" id="IPR036640">
    <property type="entry name" value="ABC1_TM_sf"/>
</dbReference>
<dbReference type="InterPro" id="IPR039421">
    <property type="entry name" value="Type_1_exporter"/>
</dbReference>
<organism evidence="11 12">
    <name type="scientific">Cellulomonas triticagri</name>
    <dbReference type="NCBI Taxonomy" id="2483352"/>
    <lineage>
        <taxon>Bacteria</taxon>
        <taxon>Bacillati</taxon>
        <taxon>Actinomycetota</taxon>
        <taxon>Actinomycetes</taxon>
        <taxon>Micrococcales</taxon>
        <taxon>Cellulomonadaceae</taxon>
        <taxon>Cellulomonas</taxon>
    </lineage>
</organism>
<evidence type="ECO:0000256" key="4">
    <source>
        <dbReference type="ARBA" id="ARBA00022840"/>
    </source>
</evidence>
<keyword evidence="6 8" id="KW-0472">Membrane</keyword>
<dbReference type="PANTHER" id="PTHR24221">
    <property type="entry name" value="ATP-BINDING CASSETTE SUB-FAMILY B"/>
    <property type="match status" value="1"/>
</dbReference>
<dbReference type="Gene3D" id="3.40.50.300">
    <property type="entry name" value="P-loop containing nucleotide triphosphate hydrolases"/>
    <property type="match status" value="1"/>
</dbReference>
<dbReference type="InterPro" id="IPR011527">
    <property type="entry name" value="ABC1_TM_dom"/>
</dbReference>
<dbReference type="GO" id="GO:0005886">
    <property type="term" value="C:plasma membrane"/>
    <property type="evidence" value="ECO:0007669"/>
    <property type="project" value="UniProtKB-SubCell"/>
</dbReference>
<dbReference type="GO" id="GO:0005524">
    <property type="term" value="F:ATP binding"/>
    <property type="evidence" value="ECO:0007669"/>
    <property type="project" value="UniProtKB-KW"/>
</dbReference>
<dbReference type="InterPro" id="IPR027417">
    <property type="entry name" value="P-loop_NTPase"/>
</dbReference>
<dbReference type="SUPFAM" id="SSF52540">
    <property type="entry name" value="P-loop containing nucleoside triphosphate hydrolases"/>
    <property type="match status" value="1"/>
</dbReference>
<evidence type="ECO:0000256" key="1">
    <source>
        <dbReference type="ARBA" id="ARBA00004651"/>
    </source>
</evidence>
<dbReference type="InterPro" id="IPR003593">
    <property type="entry name" value="AAA+_ATPase"/>
</dbReference>
<dbReference type="AlphaFoldDB" id="A0A3M2J2H6"/>
<evidence type="ECO:0000256" key="3">
    <source>
        <dbReference type="ARBA" id="ARBA00022741"/>
    </source>
</evidence>
<evidence type="ECO:0000256" key="8">
    <source>
        <dbReference type="SAM" id="Phobius"/>
    </source>
</evidence>
<feature type="domain" description="ABC transmembrane type-1" evidence="10">
    <location>
        <begin position="29"/>
        <end position="311"/>
    </location>
</feature>
<dbReference type="CDD" id="cd07346">
    <property type="entry name" value="ABC_6TM_exporters"/>
    <property type="match status" value="1"/>
</dbReference>
<evidence type="ECO:0000313" key="12">
    <source>
        <dbReference type="Proteomes" id="UP000269289"/>
    </source>
</evidence>
<dbReference type="SUPFAM" id="SSF90123">
    <property type="entry name" value="ABC transporter transmembrane region"/>
    <property type="match status" value="1"/>
</dbReference>
<evidence type="ECO:0000259" key="9">
    <source>
        <dbReference type="PROSITE" id="PS50893"/>
    </source>
</evidence>
<evidence type="ECO:0000256" key="5">
    <source>
        <dbReference type="ARBA" id="ARBA00022989"/>
    </source>
</evidence>
<keyword evidence="4 11" id="KW-0067">ATP-binding</keyword>
<comment type="caution">
    <text evidence="11">The sequence shown here is derived from an EMBL/GenBank/DDBJ whole genome shotgun (WGS) entry which is preliminary data.</text>
</comment>
<accession>A0A3M2J2H6</accession>
<evidence type="ECO:0000256" key="2">
    <source>
        <dbReference type="ARBA" id="ARBA00022692"/>
    </source>
</evidence>
<sequence>MSALLPVADGRTTWAAARRLLRPHRGRLALVAGLLLLAAAAGLAVPALLGVLVQTATTGGSLAVVGACVAGIVAAALAAAALGALGQTQMARVTESALAALREDVVDRVLHLPAGQVEAAGEGDVVARVSGDVETVGEAATGVLPAVTAALFSVVVALAGLGALDWRFAVGALAALPLQLWSLHRFRRRTPPVYAEARRAEGDRAQAVLQAVHGAPTVLALRDADAHLDAVAATSRTAIAAEMRGATLVGRFANGANLAEALGLGGVLVAGYLLVASDTAGVGAATAAALVFHRLFGPMGVLLFQADDLALAGAGLARLVGVAEGSPARPAPPGRGTGVPAITLRDAAFAYRPDLPVLDGVTLDVAPGERVALVGTSGAGKSTLARLVAGTLQPTAGRVDVGDVPAHAVHRTRPGRVVLVDQDVHTFTGPLAADLRLAAPDADDATLAAALDAVGATWWADLPGGLAEPLGPEGTTLRADQAQQLALARVLLADPPVVLLDEATADLPRSQQAALDTALDALLAGRTAVVVAHRLDQAVRCDRVVVLESGRVVEQGAPADLLAADGPFRTLWSAWRGAGGGDEGVTPPTSPRRSAAPLR</sequence>
<gene>
    <name evidence="11" type="ORF">EBM89_17490</name>
</gene>
<dbReference type="GO" id="GO:0016887">
    <property type="term" value="F:ATP hydrolysis activity"/>
    <property type="evidence" value="ECO:0007669"/>
    <property type="project" value="InterPro"/>
</dbReference>
<proteinExistence type="predicted"/>